<dbReference type="SFLD" id="SFLDS00029">
    <property type="entry name" value="Radical_SAM"/>
    <property type="match status" value="1"/>
</dbReference>
<evidence type="ECO:0000259" key="7">
    <source>
        <dbReference type="PROSITE" id="PS51918"/>
    </source>
</evidence>
<evidence type="ECO:0000256" key="1">
    <source>
        <dbReference type="ARBA" id="ARBA00001966"/>
    </source>
</evidence>
<sequence>MTTYRSIFGPVRSSRLGLSLGLDLLGAPICSMDCLYCEVGKTRTLTRERRRWVRGETVLAELSAYSRENRAPEVVTLGGLGEPCLNLDMGMIIEGAKKIHPGLPVAVLTNATLLTDATVRAELMGADIVLPSLDSLVEDEFAAVNRPAAGITAAACARGIMEFRELFAGRIFLEVLLCKGLNDSQANLEMLADYVGRISPDRVDVVTLSRPGAYAEATAADTETLARFAGRLGAKPRAADRQIEAGRASKAETASSSPLTDEAFREIVLSSLRRRPQTPGQISDALGVDEERVRALLHRLESEGAVTCDDTFYALARD</sequence>
<dbReference type="RefSeq" id="WP_020886344.1">
    <property type="nucleotide sequence ID" value="NZ_ATHI01000005.1"/>
</dbReference>
<dbReference type="PATRIC" id="fig|1121439.3.peg.854"/>
<dbReference type="EMBL" id="ATHI01000005">
    <property type="protein sequence ID" value="EPR35095.1"/>
    <property type="molecule type" value="Genomic_DNA"/>
</dbReference>
<dbReference type="GO" id="GO:0003824">
    <property type="term" value="F:catalytic activity"/>
    <property type="evidence" value="ECO:0007669"/>
    <property type="project" value="InterPro"/>
</dbReference>
<evidence type="ECO:0000256" key="2">
    <source>
        <dbReference type="ARBA" id="ARBA00022485"/>
    </source>
</evidence>
<dbReference type="STRING" id="1121439.dsat_2458"/>
<dbReference type="Pfam" id="PF04055">
    <property type="entry name" value="Radical_SAM"/>
    <property type="match status" value="1"/>
</dbReference>
<dbReference type="InterPro" id="IPR036390">
    <property type="entry name" value="WH_DNA-bd_sf"/>
</dbReference>
<comment type="caution">
    <text evidence="8">The sequence shown here is derived from an EMBL/GenBank/DDBJ whole genome shotgun (WGS) entry which is preliminary data.</text>
</comment>
<dbReference type="Proteomes" id="UP000014975">
    <property type="component" value="Unassembled WGS sequence"/>
</dbReference>
<keyword evidence="4" id="KW-0479">Metal-binding</keyword>
<dbReference type="PANTHER" id="PTHR43787">
    <property type="entry name" value="FEMO COFACTOR BIOSYNTHESIS PROTEIN NIFB-RELATED"/>
    <property type="match status" value="1"/>
</dbReference>
<proteinExistence type="predicted"/>
<keyword evidence="2" id="KW-0004">4Fe-4S</keyword>
<organism evidence="8 9">
    <name type="scientific">Alkalidesulfovibrio alkalitolerans DSM 16529</name>
    <dbReference type="NCBI Taxonomy" id="1121439"/>
    <lineage>
        <taxon>Bacteria</taxon>
        <taxon>Pseudomonadati</taxon>
        <taxon>Thermodesulfobacteriota</taxon>
        <taxon>Desulfovibrionia</taxon>
        <taxon>Desulfovibrionales</taxon>
        <taxon>Desulfovibrionaceae</taxon>
        <taxon>Alkalidesulfovibrio</taxon>
    </lineage>
</organism>
<dbReference type="GO" id="GO:0046872">
    <property type="term" value="F:metal ion binding"/>
    <property type="evidence" value="ECO:0007669"/>
    <property type="project" value="UniProtKB-KW"/>
</dbReference>
<evidence type="ECO:0000256" key="5">
    <source>
        <dbReference type="ARBA" id="ARBA00023004"/>
    </source>
</evidence>
<accession>S7TES4</accession>
<dbReference type="PROSITE" id="PS51918">
    <property type="entry name" value="RADICAL_SAM"/>
    <property type="match status" value="1"/>
</dbReference>
<dbReference type="Gene3D" id="1.10.10.10">
    <property type="entry name" value="Winged helix-like DNA-binding domain superfamily/Winged helix DNA-binding domain"/>
    <property type="match status" value="1"/>
</dbReference>
<dbReference type="GO" id="GO:0051539">
    <property type="term" value="F:4 iron, 4 sulfur cluster binding"/>
    <property type="evidence" value="ECO:0007669"/>
    <property type="project" value="UniProtKB-KW"/>
</dbReference>
<dbReference type="SUPFAM" id="SSF46785">
    <property type="entry name" value="Winged helix' DNA-binding domain"/>
    <property type="match status" value="1"/>
</dbReference>
<dbReference type="InterPro" id="IPR013785">
    <property type="entry name" value="Aldolase_TIM"/>
</dbReference>
<dbReference type="Gene3D" id="3.20.20.70">
    <property type="entry name" value="Aldolase class I"/>
    <property type="match status" value="1"/>
</dbReference>
<evidence type="ECO:0000313" key="9">
    <source>
        <dbReference type="Proteomes" id="UP000014975"/>
    </source>
</evidence>
<name>S7TES4_9BACT</name>
<dbReference type="InterPro" id="IPR007197">
    <property type="entry name" value="rSAM"/>
</dbReference>
<dbReference type="OrthoDB" id="9800840at2"/>
<dbReference type="CDD" id="cd01335">
    <property type="entry name" value="Radical_SAM"/>
    <property type="match status" value="1"/>
</dbReference>
<dbReference type="eggNOG" id="COG0731">
    <property type="taxonomic scope" value="Bacteria"/>
</dbReference>
<evidence type="ECO:0000313" key="8">
    <source>
        <dbReference type="EMBL" id="EPR35095.1"/>
    </source>
</evidence>
<keyword evidence="3" id="KW-0949">S-adenosyl-L-methionine</keyword>
<protein>
    <submittedName>
        <fullName evidence="8">Radical SAM domain protein</fullName>
    </submittedName>
</protein>
<dbReference type="SUPFAM" id="SSF102114">
    <property type="entry name" value="Radical SAM enzymes"/>
    <property type="match status" value="1"/>
</dbReference>
<feature type="domain" description="Radical SAM core" evidence="7">
    <location>
        <begin position="12"/>
        <end position="248"/>
    </location>
</feature>
<gene>
    <name evidence="8" type="ORF">dsat_2458</name>
</gene>
<keyword evidence="5" id="KW-0408">Iron</keyword>
<dbReference type="AlphaFoldDB" id="S7TES4"/>
<keyword evidence="9" id="KW-1185">Reference proteome</keyword>
<dbReference type="PANTHER" id="PTHR43787:SF11">
    <property type="entry name" value="UPF0026 PROTEIN SLR1464"/>
    <property type="match status" value="1"/>
</dbReference>
<dbReference type="InterPro" id="IPR058240">
    <property type="entry name" value="rSAM_sf"/>
</dbReference>
<comment type="cofactor">
    <cofactor evidence="1">
        <name>[4Fe-4S] cluster</name>
        <dbReference type="ChEBI" id="CHEBI:49883"/>
    </cofactor>
</comment>
<dbReference type="InterPro" id="IPR040084">
    <property type="entry name" value="GTPase_Obg"/>
</dbReference>
<keyword evidence="6" id="KW-0411">Iron-sulfur</keyword>
<reference evidence="8 9" key="1">
    <citation type="journal article" date="2013" name="Genome Announc.">
        <title>Draft genome sequences for three mercury-methylating, sulfate-reducing bacteria.</title>
        <authorList>
            <person name="Brown S.D."/>
            <person name="Hurt R.A.Jr."/>
            <person name="Gilmour C.C."/>
            <person name="Elias D.A."/>
        </authorList>
    </citation>
    <scope>NUCLEOTIDE SEQUENCE [LARGE SCALE GENOMIC DNA]</scope>
    <source>
        <strain evidence="8 9">DSM 16529</strain>
    </source>
</reference>
<evidence type="ECO:0000256" key="6">
    <source>
        <dbReference type="ARBA" id="ARBA00023014"/>
    </source>
</evidence>
<evidence type="ECO:0000256" key="3">
    <source>
        <dbReference type="ARBA" id="ARBA00022691"/>
    </source>
</evidence>
<dbReference type="InterPro" id="IPR036388">
    <property type="entry name" value="WH-like_DNA-bd_sf"/>
</dbReference>
<dbReference type="SFLD" id="SFLDG01083">
    <property type="entry name" value="Uncharacterised_Radical_SAM_Su"/>
    <property type="match status" value="1"/>
</dbReference>
<evidence type="ECO:0000256" key="4">
    <source>
        <dbReference type="ARBA" id="ARBA00022723"/>
    </source>
</evidence>